<evidence type="ECO:0000313" key="3">
    <source>
        <dbReference type="Proteomes" id="UP000776651"/>
    </source>
</evidence>
<keyword evidence="1" id="KW-1133">Transmembrane helix</keyword>
<keyword evidence="1" id="KW-0472">Membrane</keyword>
<accession>A0ABS7JC40</accession>
<proteinExistence type="predicted"/>
<evidence type="ECO:0000256" key="1">
    <source>
        <dbReference type="SAM" id="Phobius"/>
    </source>
</evidence>
<protein>
    <submittedName>
        <fullName evidence="2">Uncharacterized protein</fullName>
    </submittedName>
</protein>
<dbReference type="RefSeq" id="WP_221597069.1">
    <property type="nucleotide sequence ID" value="NZ_JAHWXO010000008.1"/>
</dbReference>
<name>A0ABS7JC40_9SPHN</name>
<sequence>MTTDIDGGAVTDRFDQIEATLLRYPEIDSTELADLKRWFDKEASALEVASLASKERLRQQYSDFRSAHIDRLGLVEMVLTVLAGILLLGGITIVAIGA</sequence>
<keyword evidence="3" id="KW-1185">Reference proteome</keyword>
<dbReference type="EMBL" id="JAIGNQ010000001">
    <property type="protein sequence ID" value="MBX7487591.1"/>
    <property type="molecule type" value="Genomic_DNA"/>
</dbReference>
<keyword evidence="1" id="KW-0812">Transmembrane</keyword>
<evidence type="ECO:0000313" key="2">
    <source>
        <dbReference type="EMBL" id="MBX7487591.1"/>
    </source>
</evidence>
<dbReference type="Proteomes" id="UP000776651">
    <property type="component" value="Unassembled WGS sequence"/>
</dbReference>
<comment type="caution">
    <text evidence="2">The sequence shown here is derived from an EMBL/GenBank/DDBJ whole genome shotgun (WGS) entry which is preliminary data.</text>
</comment>
<reference evidence="2 3" key="1">
    <citation type="submission" date="2021-08" db="EMBL/GenBank/DDBJ databases">
        <title>Comparative Genomics Analysis of the Genus Qipengyuania Reveals Extensive Genetic Diversity and Metabolic Versatility, Including the Description of Fifteen Novel Species.</title>
        <authorList>
            <person name="Liu Y."/>
        </authorList>
    </citation>
    <scope>NUCLEOTIDE SEQUENCE [LARGE SCALE GENOMIC DNA]</scope>
    <source>
        <strain evidence="2 3">GH25</strain>
    </source>
</reference>
<gene>
    <name evidence="2" type="ORF">K3177_03595</name>
</gene>
<organism evidence="2 3">
    <name type="scientific">Qipengyuania pacifica</name>
    <dbReference type="NCBI Taxonomy" id="2860199"/>
    <lineage>
        <taxon>Bacteria</taxon>
        <taxon>Pseudomonadati</taxon>
        <taxon>Pseudomonadota</taxon>
        <taxon>Alphaproteobacteria</taxon>
        <taxon>Sphingomonadales</taxon>
        <taxon>Erythrobacteraceae</taxon>
        <taxon>Qipengyuania</taxon>
    </lineage>
</organism>
<feature type="transmembrane region" description="Helical" evidence="1">
    <location>
        <begin position="74"/>
        <end position="96"/>
    </location>
</feature>